<sequence>MARIHESSPSISLLGHPILEGWMLKKKRKKMQGFAKRYFYLTQQPAILLSYSYSPKSKIRDSILISLASISISRKSRLIHIDSGGSLVMHIKTLTDSDFLRWTHTLQSLLTLGPSNDPNIKPRHLIHPSDHHRNLNHSSHNNPSHQIPSFRPAEIVNFNHSLSKMQIPLAKLEAIQDHLKDFLVPPSKNSTPAPPSMAPRRASSPVTSTPINQSHRSTSPNKSSTMNSKGKKSKLFKNYSHHPISSYTDGQKLYEIVNQAFIQIKTEHSNLVDLINLHRLAMASDRSSVLTHSAPLPSSSPSNSHPLTKLTTANLSSPALSPSSGSPSDHQKNLLIPKRSATVKTKLISKDQPTNQSPISLSRLTSDENDDINSDHETVFHDARDDDLIFVDLDLINNEQENELDILGSVDQSSANDSESDLSESSEDQIQPSSQNSHINHHSQTSISTIKDTITSSFQPSSIFKENHQADIQNLASFNSSASSSNIKRRNVLPSTITGDDFSLFSMLKKNIGKDLSQISFPISFNEPLSALQKLCEEFEYADELLTMAVKSQNNPIERLVYIVGFVVSGYCSSKTRFARKPFNPMLGETFECIRPDKKIRFISEKVVHHPPTMAAYAEGEQWTMEINSSIRQKFWGQSLEIIPEGLNRLTISDKEGQDVYEWDKPSSFVRNLVSGTKYLEHIGKVTVTNQNNRAKATIEFKPGTTFGGEASRNKVEAKIYDEDGKVQVTISGKWDHHLIRADSNEVVLASHPLPERSNEFYGFTKFAIELNELTQDLIHKLPKTDSRLRPDQRAFEEGRIDKADEIKKILEESQRNRRKDGQQSSPTWFKKLGQHWIYKGGYFENRLQEKCTWDITDENSNIYKLTNNQNT</sequence>
<keyword evidence="4" id="KW-0446">Lipid-binding</keyword>
<comment type="similarity">
    <text evidence="1">Belongs to the OSBP family.</text>
</comment>
<dbReference type="PANTHER" id="PTHR10972">
    <property type="entry name" value="OXYSTEROL-BINDING PROTEIN-RELATED"/>
    <property type="match status" value="1"/>
</dbReference>
<dbReference type="SUPFAM" id="SSF144000">
    <property type="entry name" value="Oxysterol-binding protein-like"/>
    <property type="match status" value="1"/>
</dbReference>
<evidence type="ECO:0000256" key="3">
    <source>
        <dbReference type="ARBA" id="ARBA00023055"/>
    </source>
</evidence>
<dbReference type="GO" id="GO:0032934">
    <property type="term" value="F:sterol binding"/>
    <property type="evidence" value="ECO:0007669"/>
    <property type="project" value="TreeGrafter"/>
</dbReference>
<evidence type="ECO:0000313" key="7">
    <source>
        <dbReference type="EMBL" id="MBW0504186.1"/>
    </source>
</evidence>
<feature type="compositionally biased region" description="Low complexity" evidence="5">
    <location>
        <begin position="433"/>
        <end position="446"/>
    </location>
</feature>
<dbReference type="GO" id="GO:0005886">
    <property type="term" value="C:plasma membrane"/>
    <property type="evidence" value="ECO:0007669"/>
    <property type="project" value="TreeGrafter"/>
</dbReference>
<dbReference type="OrthoDB" id="416222at2759"/>
<keyword evidence="8" id="KW-1185">Reference proteome</keyword>
<evidence type="ECO:0000256" key="2">
    <source>
        <dbReference type="ARBA" id="ARBA00022448"/>
    </source>
</evidence>
<dbReference type="CDD" id="cd13289">
    <property type="entry name" value="PH_Osh3p_yeast"/>
    <property type="match status" value="1"/>
</dbReference>
<keyword evidence="2" id="KW-0813">Transport</keyword>
<gene>
    <name evidence="7" type="ORF">O181_043901</name>
</gene>
<dbReference type="GO" id="GO:0120009">
    <property type="term" value="P:intermembrane lipid transfer"/>
    <property type="evidence" value="ECO:0007669"/>
    <property type="project" value="UniProtKB-ARBA"/>
</dbReference>
<feature type="compositionally biased region" description="Low complexity" evidence="5">
    <location>
        <begin position="316"/>
        <end position="328"/>
    </location>
</feature>
<dbReference type="FunFam" id="2.40.160.120:FF:000001">
    <property type="entry name" value="Oxysterol-binding protein"/>
    <property type="match status" value="1"/>
</dbReference>
<comment type="caution">
    <text evidence="7">The sequence shown here is derived from an EMBL/GenBank/DDBJ whole genome shotgun (WGS) entry which is preliminary data.</text>
</comment>
<evidence type="ECO:0000256" key="1">
    <source>
        <dbReference type="ARBA" id="ARBA00008842"/>
    </source>
</evidence>
<dbReference type="Pfam" id="PF01237">
    <property type="entry name" value="Oxysterol_BP"/>
    <property type="match status" value="1"/>
</dbReference>
<feature type="region of interest" description="Disordered" evidence="5">
    <location>
        <begin position="409"/>
        <end position="446"/>
    </location>
</feature>
<dbReference type="InterPro" id="IPR037239">
    <property type="entry name" value="OSBP_sf"/>
</dbReference>
<feature type="compositionally biased region" description="Polar residues" evidence="5">
    <location>
        <begin position="206"/>
        <end position="228"/>
    </location>
</feature>
<protein>
    <recommendedName>
        <fullName evidence="6">PH domain-containing protein</fullName>
    </recommendedName>
</protein>
<feature type="compositionally biased region" description="Low complexity" evidence="5">
    <location>
        <begin position="136"/>
        <end position="145"/>
    </location>
</feature>
<feature type="compositionally biased region" description="Polar residues" evidence="5">
    <location>
        <begin position="351"/>
        <end position="364"/>
    </location>
</feature>
<dbReference type="GO" id="GO:0035621">
    <property type="term" value="P:ER to Golgi ceramide transport"/>
    <property type="evidence" value="ECO:0007669"/>
    <property type="project" value="TreeGrafter"/>
</dbReference>
<feature type="domain" description="PH" evidence="6">
    <location>
        <begin position="16"/>
        <end position="111"/>
    </location>
</feature>
<dbReference type="AlphaFoldDB" id="A0A9Q3DPE4"/>
<dbReference type="GO" id="GO:0097038">
    <property type="term" value="C:perinuclear endoplasmic reticulum"/>
    <property type="evidence" value="ECO:0007669"/>
    <property type="project" value="TreeGrafter"/>
</dbReference>
<evidence type="ECO:0000256" key="5">
    <source>
        <dbReference type="SAM" id="MobiDB-lite"/>
    </source>
</evidence>
<accession>A0A9Q3DPE4</accession>
<dbReference type="Pfam" id="PF15409">
    <property type="entry name" value="PH_8"/>
    <property type="match status" value="1"/>
</dbReference>
<evidence type="ECO:0000313" key="8">
    <source>
        <dbReference type="Proteomes" id="UP000765509"/>
    </source>
</evidence>
<dbReference type="Gene3D" id="2.40.160.120">
    <property type="match status" value="1"/>
</dbReference>
<dbReference type="GO" id="GO:0006897">
    <property type="term" value="P:endocytosis"/>
    <property type="evidence" value="ECO:0007669"/>
    <property type="project" value="TreeGrafter"/>
</dbReference>
<dbReference type="GO" id="GO:0005829">
    <property type="term" value="C:cytosol"/>
    <property type="evidence" value="ECO:0007669"/>
    <property type="project" value="TreeGrafter"/>
</dbReference>
<dbReference type="PANTHER" id="PTHR10972:SF203">
    <property type="entry name" value="OXYSTEROL-BINDING PROTEIN HOMOLOG 3"/>
    <property type="match status" value="1"/>
</dbReference>
<dbReference type="Gene3D" id="2.30.29.30">
    <property type="entry name" value="Pleckstrin-homology domain (PH domain)/Phosphotyrosine-binding domain (PTB)"/>
    <property type="match status" value="1"/>
</dbReference>
<name>A0A9Q3DPE4_9BASI</name>
<dbReference type="Proteomes" id="UP000765509">
    <property type="component" value="Unassembled WGS sequence"/>
</dbReference>
<feature type="region of interest" description="Disordered" evidence="5">
    <location>
        <begin position="290"/>
        <end position="374"/>
    </location>
</feature>
<dbReference type="SUPFAM" id="SSF50729">
    <property type="entry name" value="PH domain-like"/>
    <property type="match status" value="1"/>
</dbReference>
<keyword evidence="3" id="KW-0445">Lipid transport</keyword>
<dbReference type="InterPro" id="IPR041680">
    <property type="entry name" value="PH_8"/>
</dbReference>
<feature type="compositionally biased region" description="Acidic residues" evidence="5">
    <location>
        <begin position="418"/>
        <end position="427"/>
    </location>
</feature>
<dbReference type="GO" id="GO:0006887">
    <property type="term" value="P:exocytosis"/>
    <property type="evidence" value="ECO:0007669"/>
    <property type="project" value="TreeGrafter"/>
</dbReference>
<dbReference type="GO" id="GO:0032541">
    <property type="term" value="C:cortical endoplasmic reticulum"/>
    <property type="evidence" value="ECO:0007669"/>
    <property type="project" value="TreeGrafter"/>
</dbReference>
<dbReference type="InterPro" id="IPR000648">
    <property type="entry name" value="Oxysterol-bd"/>
</dbReference>
<dbReference type="InterPro" id="IPR011993">
    <property type="entry name" value="PH-like_dom_sf"/>
</dbReference>
<proteinExistence type="inferred from homology"/>
<evidence type="ECO:0000259" key="6">
    <source>
        <dbReference type="PROSITE" id="PS50003"/>
    </source>
</evidence>
<dbReference type="PROSITE" id="PS50003">
    <property type="entry name" value="PH_DOMAIN"/>
    <property type="match status" value="1"/>
</dbReference>
<dbReference type="GO" id="GO:0030011">
    <property type="term" value="P:maintenance of cell polarity"/>
    <property type="evidence" value="ECO:0007669"/>
    <property type="project" value="TreeGrafter"/>
</dbReference>
<feature type="compositionally biased region" description="Low complexity" evidence="5">
    <location>
        <begin position="292"/>
        <end position="307"/>
    </location>
</feature>
<organism evidence="7 8">
    <name type="scientific">Austropuccinia psidii MF-1</name>
    <dbReference type="NCBI Taxonomy" id="1389203"/>
    <lineage>
        <taxon>Eukaryota</taxon>
        <taxon>Fungi</taxon>
        <taxon>Dikarya</taxon>
        <taxon>Basidiomycota</taxon>
        <taxon>Pucciniomycotina</taxon>
        <taxon>Pucciniomycetes</taxon>
        <taxon>Pucciniales</taxon>
        <taxon>Sphaerophragmiaceae</taxon>
        <taxon>Austropuccinia</taxon>
    </lineage>
</organism>
<dbReference type="SMART" id="SM00233">
    <property type="entry name" value="PH"/>
    <property type="match status" value="1"/>
</dbReference>
<dbReference type="GO" id="GO:0034727">
    <property type="term" value="P:piecemeal microautophagy of the nucleus"/>
    <property type="evidence" value="ECO:0007669"/>
    <property type="project" value="TreeGrafter"/>
</dbReference>
<feature type="region of interest" description="Disordered" evidence="5">
    <location>
        <begin position="183"/>
        <end position="233"/>
    </location>
</feature>
<dbReference type="EMBL" id="AVOT02017775">
    <property type="protein sequence ID" value="MBW0504186.1"/>
    <property type="molecule type" value="Genomic_DNA"/>
</dbReference>
<reference evidence="7" key="1">
    <citation type="submission" date="2021-03" db="EMBL/GenBank/DDBJ databases">
        <title>Draft genome sequence of rust myrtle Austropuccinia psidii MF-1, a brazilian biotype.</title>
        <authorList>
            <person name="Quecine M.C."/>
            <person name="Pachon D.M.R."/>
            <person name="Bonatelli M.L."/>
            <person name="Correr F.H."/>
            <person name="Franceschini L.M."/>
            <person name="Leite T.F."/>
            <person name="Margarido G.R.A."/>
            <person name="Almeida C.A."/>
            <person name="Ferrarezi J.A."/>
            <person name="Labate C.A."/>
        </authorList>
    </citation>
    <scope>NUCLEOTIDE SEQUENCE</scope>
    <source>
        <strain evidence="7">MF-1</strain>
    </source>
</reference>
<feature type="region of interest" description="Disordered" evidence="5">
    <location>
        <begin position="127"/>
        <end position="148"/>
    </location>
</feature>
<dbReference type="InterPro" id="IPR001849">
    <property type="entry name" value="PH_domain"/>
</dbReference>
<evidence type="ECO:0000256" key="4">
    <source>
        <dbReference type="ARBA" id="ARBA00023121"/>
    </source>
</evidence>